<comment type="caution">
    <text evidence="2">The sequence shown here is derived from an EMBL/GenBank/DDBJ whole genome shotgun (WGS) entry which is preliminary data.</text>
</comment>
<protein>
    <submittedName>
        <fullName evidence="2">Uncharacterized protein</fullName>
    </submittedName>
</protein>
<sequence length="259" mass="28012">MQFSSGEYAVSTPTARDQTDRFTNAQHKGFKKWAELEQWWRVQCAAHHQGACPAFEGVNFTLDPPTNTYPSMPACNHAPVAPMVSVASASAFDSCTRMFAPVCGADDPTIHVAPMPAGSPFATSPQPKWEEGEPSLKREDTQPSLHLNVPLRVHALTRVQLTPTGHARGTALVAARATRDASPPASVRPSVLVTPAPANAAVERGPCYYGIRGVSVFYHTHAAASSLQMAEPHIMVSCNVEKLEHWMLGEPFEGEDEEA</sequence>
<evidence type="ECO:0000313" key="3">
    <source>
        <dbReference type="Proteomes" id="UP001218218"/>
    </source>
</evidence>
<feature type="compositionally biased region" description="Basic and acidic residues" evidence="1">
    <location>
        <begin position="128"/>
        <end position="140"/>
    </location>
</feature>
<feature type="region of interest" description="Disordered" evidence="1">
    <location>
        <begin position="118"/>
        <end position="140"/>
    </location>
</feature>
<name>A0AAD6YZA6_9AGAR</name>
<proteinExistence type="predicted"/>
<dbReference type="Proteomes" id="UP001218218">
    <property type="component" value="Unassembled WGS sequence"/>
</dbReference>
<gene>
    <name evidence="2" type="ORF">DFH08DRAFT_978075</name>
</gene>
<evidence type="ECO:0000313" key="2">
    <source>
        <dbReference type="EMBL" id="KAJ7302212.1"/>
    </source>
</evidence>
<evidence type="ECO:0000256" key="1">
    <source>
        <dbReference type="SAM" id="MobiDB-lite"/>
    </source>
</evidence>
<dbReference type="AlphaFoldDB" id="A0AAD6YZA6"/>
<reference evidence="2" key="1">
    <citation type="submission" date="2023-03" db="EMBL/GenBank/DDBJ databases">
        <title>Massive genome expansion in bonnet fungi (Mycena s.s.) driven by repeated elements and novel gene families across ecological guilds.</title>
        <authorList>
            <consortium name="Lawrence Berkeley National Laboratory"/>
            <person name="Harder C.B."/>
            <person name="Miyauchi S."/>
            <person name="Viragh M."/>
            <person name="Kuo A."/>
            <person name="Thoen E."/>
            <person name="Andreopoulos B."/>
            <person name="Lu D."/>
            <person name="Skrede I."/>
            <person name="Drula E."/>
            <person name="Henrissat B."/>
            <person name="Morin E."/>
            <person name="Kohler A."/>
            <person name="Barry K."/>
            <person name="LaButti K."/>
            <person name="Morin E."/>
            <person name="Salamov A."/>
            <person name="Lipzen A."/>
            <person name="Mereny Z."/>
            <person name="Hegedus B."/>
            <person name="Baldrian P."/>
            <person name="Stursova M."/>
            <person name="Weitz H."/>
            <person name="Taylor A."/>
            <person name="Grigoriev I.V."/>
            <person name="Nagy L.G."/>
            <person name="Martin F."/>
            <person name="Kauserud H."/>
        </authorList>
    </citation>
    <scope>NUCLEOTIDE SEQUENCE</scope>
    <source>
        <strain evidence="2">CBHHK002</strain>
    </source>
</reference>
<dbReference type="EMBL" id="JARIHO010000119">
    <property type="protein sequence ID" value="KAJ7302212.1"/>
    <property type="molecule type" value="Genomic_DNA"/>
</dbReference>
<organism evidence="2 3">
    <name type="scientific">Mycena albidolilacea</name>
    <dbReference type="NCBI Taxonomy" id="1033008"/>
    <lineage>
        <taxon>Eukaryota</taxon>
        <taxon>Fungi</taxon>
        <taxon>Dikarya</taxon>
        <taxon>Basidiomycota</taxon>
        <taxon>Agaricomycotina</taxon>
        <taxon>Agaricomycetes</taxon>
        <taxon>Agaricomycetidae</taxon>
        <taxon>Agaricales</taxon>
        <taxon>Marasmiineae</taxon>
        <taxon>Mycenaceae</taxon>
        <taxon>Mycena</taxon>
    </lineage>
</organism>
<accession>A0AAD6YZA6</accession>
<keyword evidence="3" id="KW-1185">Reference proteome</keyword>